<dbReference type="PANTHER" id="PTHR13778:SF47">
    <property type="entry name" value="LIPOPOLYSACCHARIDE 1,3-GALACTOSYLTRANSFERASE"/>
    <property type="match status" value="1"/>
</dbReference>
<dbReference type="AlphaFoldDB" id="A0A4Y9K004"/>
<dbReference type="SUPFAM" id="SSF53448">
    <property type="entry name" value="Nucleotide-diphospho-sugar transferases"/>
    <property type="match status" value="1"/>
</dbReference>
<evidence type="ECO:0000313" key="4">
    <source>
        <dbReference type="EMBL" id="TFV11098.1"/>
    </source>
</evidence>
<keyword evidence="2 4" id="KW-0808">Transferase</keyword>
<dbReference type="Gene3D" id="3.90.550.10">
    <property type="entry name" value="Spore Coat Polysaccharide Biosynthesis Protein SpsA, Chain A"/>
    <property type="match status" value="1"/>
</dbReference>
<dbReference type="InterPro" id="IPR029044">
    <property type="entry name" value="Nucleotide-diphossugar_trans"/>
</dbReference>
<evidence type="ECO:0000256" key="2">
    <source>
        <dbReference type="ARBA" id="ARBA00022679"/>
    </source>
</evidence>
<dbReference type="EMBL" id="SPPA01000008">
    <property type="protein sequence ID" value="TFV11098.1"/>
    <property type="molecule type" value="Genomic_DNA"/>
</dbReference>
<evidence type="ECO:0000256" key="1">
    <source>
        <dbReference type="ARBA" id="ARBA00022676"/>
    </source>
</evidence>
<dbReference type="GO" id="GO:0046872">
    <property type="term" value="F:metal ion binding"/>
    <property type="evidence" value="ECO:0007669"/>
    <property type="project" value="UniProtKB-KW"/>
</dbReference>
<keyword evidence="1" id="KW-0328">Glycosyltransferase</keyword>
<dbReference type="Proteomes" id="UP000297396">
    <property type="component" value="Unassembled WGS sequence"/>
</dbReference>
<reference evidence="4 5" key="1">
    <citation type="submission" date="2019-03" db="EMBL/GenBank/DDBJ databases">
        <title>Diversity of the mouse oral microbiome.</title>
        <authorList>
            <person name="Joseph S."/>
            <person name="Aduse-Opoku J."/>
            <person name="Curtis M."/>
            <person name="Wade W."/>
            <person name="Hashim A."/>
        </authorList>
    </citation>
    <scope>NUCLEOTIDE SEQUENCE [LARGE SCALE GENOMIC DNA]</scope>
    <source>
        <strain evidence="4 5">WT12</strain>
    </source>
</reference>
<dbReference type="Pfam" id="PF01501">
    <property type="entry name" value="Glyco_transf_8"/>
    <property type="match status" value="1"/>
</dbReference>
<name>A0A4Y9K004_9PAST</name>
<sequence>MILAADSRFATQLITTIKSICYHNTHLRFYVLNRDFPTEWFDYLNRYLNQIECHIYDIKVNCEEIKHYTTFEHIASDSTFFRYFIPQFLADEITLYLDCDVIVNGNLDMLYQVDLKDNFVGAVVDPINPAEFNAGVLLINNQRWKAENITQKAMAYHQTHSEQIKNGADQYVLNALFRPHWQPLHPYVNYQLGLDFVNQYQADLIEDIGEDIPLILHYNTAAKPWLPGYPMRFRHFYWHYHNLEWRSIIERHQPH</sequence>
<dbReference type="GO" id="GO:0016757">
    <property type="term" value="F:glycosyltransferase activity"/>
    <property type="evidence" value="ECO:0007669"/>
    <property type="project" value="UniProtKB-KW"/>
</dbReference>
<gene>
    <name evidence="4" type="ORF">E4T80_05075</name>
</gene>
<dbReference type="InterPro" id="IPR002495">
    <property type="entry name" value="Glyco_trans_8"/>
</dbReference>
<organism evidence="4 5">
    <name type="scientific">Muribacter muris</name>
    <dbReference type="NCBI Taxonomy" id="67855"/>
    <lineage>
        <taxon>Bacteria</taxon>
        <taxon>Pseudomonadati</taxon>
        <taxon>Pseudomonadota</taxon>
        <taxon>Gammaproteobacteria</taxon>
        <taxon>Pasteurellales</taxon>
        <taxon>Pasteurellaceae</taxon>
        <taxon>Muribacter</taxon>
    </lineage>
</organism>
<dbReference type="CDD" id="cd04194">
    <property type="entry name" value="GT8_A4GalT_like"/>
    <property type="match status" value="1"/>
</dbReference>
<dbReference type="InterPro" id="IPR050748">
    <property type="entry name" value="Glycosyltrans_8_dom-fam"/>
</dbReference>
<dbReference type="OrthoDB" id="9807549at2"/>
<protein>
    <submittedName>
        <fullName evidence="4">Glycosyltransferase family 8 protein</fullName>
    </submittedName>
</protein>
<accession>A0A4Y9K004</accession>
<proteinExistence type="predicted"/>
<comment type="caution">
    <text evidence="4">The sequence shown here is derived from an EMBL/GenBank/DDBJ whole genome shotgun (WGS) entry which is preliminary data.</text>
</comment>
<evidence type="ECO:0000313" key="5">
    <source>
        <dbReference type="Proteomes" id="UP000297396"/>
    </source>
</evidence>
<evidence type="ECO:0000256" key="3">
    <source>
        <dbReference type="ARBA" id="ARBA00022723"/>
    </source>
</evidence>
<keyword evidence="3" id="KW-0479">Metal-binding</keyword>
<dbReference type="PANTHER" id="PTHR13778">
    <property type="entry name" value="GLYCOSYLTRANSFERASE 8 DOMAIN-CONTAINING PROTEIN"/>
    <property type="match status" value="1"/>
</dbReference>